<protein>
    <submittedName>
        <fullName evidence="1">Predicted protein</fullName>
    </submittedName>
</protein>
<name>F2DL24_HORVV</name>
<organism evidence="1">
    <name type="scientific">Hordeum vulgare subsp. vulgare</name>
    <name type="common">Domesticated barley</name>
    <dbReference type="NCBI Taxonomy" id="112509"/>
    <lineage>
        <taxon>Eukaryota</taxon>
        <taxon>Viridiplantae</taxon>
        <taxon>Streptophyta</taxon>
        <taxon>Embryophyta</taxon>
        <taxon>Tracheophyta</taxon>
        <taxon>Spermatophyta</taxon>
        <taxon>Magnoliopsida</taxon>
        <taxon>Liliopsida</taxon>
        <taxon>Poales</taxon>
        <taxon>Poaceae</taxon>
        <taxon>BOP clade</taxon>
        <taxon>Pooideae</taxon>
        <taxon>Triticodae</taxon>
        <taxon>Triticeae</taxon>
        <taxon>Hordeinae</taxon>
        <taxon>Hordeum</taxon>
    </lineage>
</organism>
<proteinExistence type="evidence at transcript level"/>
<reference evidence="1" key="1">
    <citation type="journal article" date="2011" name="Plant Physiol.">
        <title>Comprehensive sequence analysis of 24,783 barley full-length cDNAs derived from 12 clone libraries.</title>
        <authorList>
            <person name="Matsumoto T."/>
            <person name="Tanaka T."/>
            <person name="Sakai H."/>
            <person name="Amano N."/>
            <person name="Kanamori H."/>
            <person name="Kurita K."/>
            <person name="Kikuta A."/>
            <person name="Kamiya K."/>
            <person name="Yamamoto M."/>
            <person name="Ikawa H."/>
            <person name="Fujii N."/>
            <person name="Hori K."/>
            <person name="Itoh T."/>
            <person name="Sato K."/>
        </authorList>
    </citation>
    <scope>NUCLEOTIDE SEQUENCE</scope>
    <source>
        <tissue evidence="1">Shoot and root</tissue>
    </source>
</reference>
<dbReference type="EMBL" id="AK364592">
    <property type="protein sequence ID" value="BAJ95795.1"/>
    <property type="molecule type" value="mRNA"/>
</dbReference>
<dbReference type="AlphaFoldDB" id="F2DL24"/>
<accession>F2DL24</accession>
<sequence length="41" mass="4441">MVGTDHDLMSGYIPAAARCWCCEGAVWRDATEKCEHDGSPA</sequence>
<evidence type="ECO:0000313" key="1">
    <source>
        <dbReference type="EMBL" id="BAJ95795.1"/>
    </source>
</evidence>